<evidence type="ECO:0000256" key="7">
    <source>
        <dbReference type="SAM" id="Coils"/>
    </source>
</evidence>
<protein>
    <submittedName>
        <fullName evidence="11">CAP-Gly domain-containing protein</fullName>
    </submittedName>
</protein>
<name>A0A7I5E961_HAECO</name>
<feature type="compositionally biased region" description="Basic and acidic residues" evidence="8">
    <location>
        <begin position="426"/>
        <end position="435"/>
    </location>
</feature>
<keyword evidence="10" id="KW-1185">Reference proteome</keyword>
<dbReference type="GO" id="GO:0005874">
    <property type="term" value="C:microtubule"/>
    <property type="evidence" value="ECO:0007669"/>
    <property type="project" value="UniProtKB-KW"/>
</dbReference>
<feature type="compositionally biased region" description="Basic and acidic residues" evidence="8">
    <location>
        <begin position="312"/>
        <end position="322"/>
    </location>
</feature>
<dbReference type="AlphaFoldDB" id="A0A7I5E961"/>
<feature type="compositionally biased region" description="Low complexity" evidence="8">
    <location>
        <begin position="842"/>
        <end position="856"/>
    </location>
</feature>
<keyword evidence="5 7" id="KW-0175">Coiled coil</keyword>
<feature type="coiled-coil region" evidence="7">
    <location>
        <begin position="724"/>
        <end position="751"/>
    </location>
</feature>
<evidence type="ECO:0000256" key="5">
    <source>
        <dbReference type="ARBA" id="ARBA00023054"/>
    </source>
</evidence>
<evidence type="ECO:0000259" key="9">
    <source>
        <dbReference type="PROSITE" id="PS50245"/>
    </source>
</evidence>
<keyword evidence="2" id="KW-0963">Cytoplasm</keyword>
<feature type="compositionally biased region" description="Pro residues" evidence="8">
    <location>
        <begin position="364"/>
        <end position="379"/>
    </location>
</feature>
<dbReference type="PROSITE" id="PS50245">
    <property type="entry name" value="CAP_GLY_2"/>
    <property type="match status" value="1"/>
</dbReference>
<accession>A0A7I5E961</accession>
<proteinExistence type="predicted"/>
<dbReference type="OMA" id="MSVPMVQ"/>
<dbReference type="Proteomes" id="UP000025227">
    <property type="component" value="Unplaced"/>
</dbReference>
<dbReference type="GO" id="GO:0030286">
    <property type="term" value="C:dynein complex"/>
    <property type="evidence" value="ECO:0007669"/>
    <property type="project" value="UniProtKB-KW"/>
</dbReference>
<dbReference type="PANTHER" id="PTHR18916">
    <property type="entry name" value="DYNACTIN 1-RELATED MICROTUBULE-BINDING"/>
    <property type="match status" value="1"/>
</dbReference>
<sequence>MNKSHLSRANNTAAVVTSQDIGSFVSVSGVGKGVLHYVGEVHGKDGLYCGIELDTPTGKHNGTYQGVVYFVCPPRHGIFAPLYRVELDEIDDVPMMAASQTMKGQERLSRSALPALQLRNVFRPEEPMQTSIASEQFMEGSTFSNASWGDSDAMVCSHATYIVPPGRSTLDEIEDYDLMSIPAPKSILSYRERLPDEEVTLGTSVVLDESRVGVENLPVVEDDDDIDDEDDLQTPLVEAPKWQPLSSFAPAPSIIESVRSTSADGSPQDAPRDKDLSLRANSRQSDDTGYNDESDASRLEHDDLSSTPSAKEGGRSEKEVKPSTRHRRMEKEENAVAEKTAAAETSTSSSIQPSNHIEQVPQVDEPPPPPKFPLKPKPPSKQQLLMEQIKASIEADKLKPKKVIKARVSLLPPPRPPPPPQNENTTDEKMLETPKRVPKQPLKLVNAVPPKPPAVERPKKERKPLYVPPPPKERKPVVKTSTPHVKNGEKTIETPNISRIDETPSKASSVKAKTQFPTSSFAGGKPMTTKTRSAVSGHLPKAQSTSTAEISKEEKLRRLRHVARACDALCVVISRAEEDNARMRCQLEEANEKIARQTEIVEELRAMLSQREKLHHEDVERHRNHNEQVTRSHSDAVQRLKERYEQQLEEKTKENERALDDERTRHEAELDAMSRRHQKVVIAMDEKIAEGEKLIEKLIVDKKTLQTALANDSDQRNQMLTKEINSLQTALEFKSCEMKELRQKYQQMALRVEEIPVKELEITKLKHKVIELKQALDQKLTYEKMLVHQNEELKRQQLAIEEERESMQRSFDVMVYRYETGDDVDSTTPAGQKQKPSKVQFRSRSSNSDRPQSSTRLSQVSFSDMDRSTDRDSLIRSTVSMYASQVQLPDNHAEDVIYAPDEIITGKVLNQRDNTSDFYVVDKDRSENGNIRHNQADSGIEL</sequence>
<dbReference type="WBParaSite" id="HCON_00079290-00001">
    <property type="protein sequence ID" value="HCON_00079290-00001"/>
    <property type="gene ID" value="HCON_00079290"/>
</dbReference>
<evidence type="ECO:0000256" key="6">
    <source>
        <dbReference type="ARBA" id="ARBA00023212"/>
    </source>
</evidence>
<dbReference type="SUPFAM" id="SSF74924">
    <property type="entry name" value="Cap-Gly domain"/>
    <property type="match status" value="1"/>
</dbReference>
<dbReference type="PROSITE" id="PS00845">
    <property type="entry name" value="CAP_GLY_1"/>
    <property type="match status" value="1"/>
</dbReference>
<evidence type="ECO:0000256" key="8">
    <source>
        <dbReference type="SAM" id="MobiDB-lite"/>
    </source>
</evidence>
<feature type="compositionally biased region" description="Pro residues" evidence="8">
    <location>
        <begin position="411"/>
        <end position="421"/>
    </location>
</feature>
<comment type="subcellular location">
    <subcellularLocation>
        <location evidence="1">Cytoplasm</location>
        <location evidence="1">Cytoskeleton</location>
        <location evidence="1">Spindle</location>
    </subcellularLocation>
</comment>
<dbReference type="Pfam" id="PF01302">
    <property type="entry name" value="CAP_GLY"/>
    <property type="match status" value="1"/>
</dbReference>
<keyword evidence="4" id="KW-0243">Dynein</keyword>
<evidence type="ECO:0000256" key="3">
    <source>
        <dbReference type="ARBA" id="ARBA00022701"/>
    </source>
</evidence>
<dbReference type="GO" id="GO:0005819">
    <property type="term" value="C:spindle"/>
    <property type="evidence" value="ECO:0007669"/>
    <property type="project" value="UniProtKB-SubCell"/>
</dbReference>
<feature type="region of interest" description="Disordered" evidence="8">
    <location>
        <begin position="259"/>
        <end position="550"/>
    </location>
</feature>
<feature type="region of interest" description="Disordered" evidence="8">
    <location>
        <begin position="822"/>
        <end position="870"/>
    </location>
</feature>
<feature type="compositionally biased region" description="Low complexity" evidence="8">
    <location>
        <begin position="337"/>
        <end position="350"/>
    </location>
</feature>
<dbReference type="InterPro" id="IPR000938">
    <property type="entry name" value="CAP-Gly_domain"/>
</dbReference>
<feature type="domain" description="CAP-Gly" evidence="9">
    <location>
        <begin position="39"/>
        <end position="81"/>
    </location>
</feature>
<dbReference type="InterPro" id="IPR036859">
    <property type="entry name" value="CAP-Gly_dom_sf"/>
</dbReference>
<feature type="compositionally biased region" description="Polar residues" evidence="8">
    <location>
        <begin position="505"/>
        <end position="521"/>
    </location>
</feature>
<keyword evidence="6" id="KW-0206">Cytoskeleton</keyword>
<keyword evidence="3" id="KW-0493">Microtubule</keyword>
<evidence type="ECO:0000313" key="10">
    <source>
        <dbReference type="Proteomes" id="UP000025227"/>
    </source>
</evidence>
<feature type="coiled-coil region" evidence="7">
    <location>
        <begin position="634"/>
        <end position="676"/>
    </location>
</feature>
<dbReference type="OrthoDB" id="2130750at2759"/>
<feature type="coiled-coil region" evidence="7">
    <location>
        <begin position="573"/>
        <end position="607"/>
    </location>
</feature>
<evidence type="ECO:0000313" key="11">
    <source>
        <dbReference type="WBParaSite" id="HCON_00079290-00001"/>
    </source>
</evidence>
<organism evidence="10 11">
    <name type="scientific">Haemonchus contortus</name>
    <name type="common">Barber pole worm</name>
    <dbReference type="NCBI Taxonomy" id="6289"/>
    <lineage>
        <taxon>Eukaryota</taxon>
        <taxon>Metazoa</taxon>
        <taxon>Ecdysozoa</taxon>
        <taxon>Nematoda</taxon>
        <taxon>Chromadorea</taxon>
        <taxon>Rhabditida</taxon>
        <taxon>Rhabditina</taxon>
        <taxon>Rhabditomorpha</taxon>
        <taxon>Strongyloidea</taxon>
        <taxon>Trichostrongylidae</taxon>
        <taxon>Haemonchus</taxon>
    </lineage>
</organism>
<dbReference type="PANTHER" id="PTHR18916:SF6">
    <property type="entry name" value="DYNACTIN SUBUNIT 1"/>
    <property type="match status" value="1"/>
</dbReference>
<dbReference type="SMART" id="SM01052">
    <property type="entry name" value="CAP_GLY"/>
    <property type="match status" value="1"/>
</dbReference>
<evidence type="ECO:0000256" key="4">
    <source>
        <dbReference type="ARBA" id="ARBA00023017"/>
    </source>
</evidence>
<reference evidence="11" key="1">
    <citation type="submission" date="2020-12" db="UniProtKB">
        <authorList>
            <consortium name="WormBaseParasite"/>
        </authorList>
    </citation>
    <scope>IDENTIFICATION</scope>
    <source>
        <strain evidence="11">MHco3</strain>
    </source>
</reference>
<evidence type="ECO:0000256" key="1">
    <source>
        <dbReference type="ARBA" id="ARBA00004186"/>
    </source>
</evidence>
<feature type="compositionally biased region" description="Basic and acidic residues" evidence="8">
    <location>
        <begin position="295"/>
        <end position="304"/>
    </location>
</feature>
<evidence type="ECO:0000256" key="2">
    <source>
        <dbReference type="ARBA" id="ARBA00022490"/>
    </source>
</evidence>
<dbReference type="Gene3D" id="2.30.30.190">
    <property type="entry name" value="CAP Gly-rich-like domain"/>
    <property type="match status" value="1"/>
</dbReference>